<evidence type="ECO:0000313" key="2">
    <source>
        <dbReference type="Proteomes" id="UP001151760"/>
    </source>
</evidence>
<protein>
    <submittedName>
        <fullName evidence="1">Zinc finger, CCHC-type containing protein</fullName>
    </submittedName>
</protein>
<gene>
    <name evidence="1" type="ORF">Tco_1066916</name>
</gene>
<keyword evidence="2" id="KW-1185">Reference proteome</keyword>
<dbReference type="EMBL" id="BQNB010019427">
    <property type="protein sequence ID" value="GJT85199.1"/>
    <property type="molecule type" value="Genomic_DNA"/>
</dbReference>
<comment type="caution">
    <text evidence="1">The sequence shown here is derived from an EMBL/GenBank/DDBJ whole genome shotgun (WGS) entry which is preliminary data.</text>
</comment>
<dbReference type="Proteomes" id="UP001151760">
    <property type="component" value="Unassembled WGS sequence"/>
</dbReference>
<name>A0ABQ5HCN1_9ASTR</name>
<reference evidence="1" key="1">
    <citation type="journal article" date="2022" name="Int. J. Mol. Sci.">
        <title>Draft Genome of Tanacetum Coccineum: Genomic Comparison of Closely Related Tanacetum-Family Plants.</title>
        <authorList>
            <person name="Yamashiro T."/>
            <person name="Shiraishi A."/>
            <person name="Nakayama K."/>
            <person name="Satake H."/>
        </authorList>
    </citation>
    <scope>NUCLEOTIDE SEQUENCE</scope>
</reference>
<reference evidence="1" key="2">
    <citation type="submission" date="2022-01" db="EMBL/GenBank/DDBJ databases">
        <authorList>
            <person name="Yamashiro T."/>
            <person name="Shiraishi A."/>
            <person name="Satake H."/>
            <person name="Nakayama K."/>
        </authorList>
    </citation>
    <scope>NUCLEOTIDE SEQUENCE</scope>
</reference>
<evidence type="ECO:0000313" key="1">
    <source>
        <dbReference type="EMBL" id="GJT85199.1"/>
    </source>
</evidence>
<organism evidence="1 2">
    <name type="scientific">Tanacetum coccineum</name>
    <dbReference type="NCBI Taxonomy" id="301880"/>
    <lineage>
        <taxon>Eukaryota</taxon>
        <taxon>Viridiplantae</taxon>
        <taxon>Streptophyta</taxon>
        <taxon>Embryophyta</taxon>
        <taxon>Tracheophyta</taxon>
        <taxon>Spermatophyta</taxon>
        <taxon>Magnoliopsida</taxon>
        <taxon>eudicotyledons</taxon>
        <taxon>Gunneridae</taxon>
        <taxon>Pentapetalae</taxon>
        <taxon>asterids</taxon>
        <taxon>campanulids</taxon>
        <taxon>Asterales</taxon>
        <taxon>Asteraceae</taxon>
        <taxon>Asteroideae</taxon>
        <taxon>Anthemideae</taxon>
        <taxon>Anthemidinae</taxon>
        <taxon>Tanacetum</taxon>
    </lineage>
</organism>
<sequence length="204" mass="22567">MTTFLNGELDDEDYMNQPSGFIMPGNEDKESLSSRFSMKDMGEANVILGIRIKYESNGIEISQSHYIEKAVSQLEYSRVIGTLVIIVLITVLEGYTDASWISNTKDNSSTSGCVFLLGGAAAGKEAEWLRNLILEILLWSKPITPISIHYDSVATLAKAYTQMYNGKSRHLVDHLTNGLARDFVLKSAEGIGLKSNLVIECYDT</sequence>
<accession>A0ABQ5HCN1</accession>
<proteinExistence type="predicted"/>